<dbReference type="RefSeq" id="WP_144875110.1">
    <property type="nucleotide sequence ID" value="NZ_LR214162.1"/>
</dbReference>
<protein>
    <submittedName>
        <fullName evidence="1">Uncharacterized protein</fullName>
    </submittedName>
</protein>
<accession>A0A563VXU1</accession>
<evidence type="ECO:0000313" key="2">
    <source>
        <dbReference type="Proteomes" id="UP000320055"/>
    </source>
</evidence>
<dbReference type="Proteomes" id="UP000320055">
    <property type="component" value="Unassembled WGS sequence"/>
</dbReference>
<proteinExistence type="predicted"/>
<dbReference type="OrthoDB" id="509043at2"/>
<gene>
    <name evidence="1" type="ORF">H1P_4260001</name>
</gene>
<dbReference type="AlphaFoldDB" id="A0A563VXU1"/>
<reference evidence="1 2" key="1">
    <citation type="submission" date="2019-01" db="EMBL/GenBank/DDBJ databases">
        <authorList>
            <person name="Brito A."/>
        </authorList>
    </citation>
    <scope>NUCLEOTIDE SEQUENCE [LARGE SCALE GENOMIC DNA]</scope>
    <source>
        <strain evidence="1">1</strain>
    </source>
</reference>
<organism evidence="1 2">
    <name type="scientific">Hyella patelloides LEGE 07179</name>
    <dbReference type="NCBI Taxonomy" id="945734"/>
    <lineage>
        <taxon>Bacteria</taxon>
        <taxon>Bacillati</taxon>
        <taxon>Cyanobacteriota</taxon>
        <taxon>Cyanophyceae</taxon>
        <taxon>Pleurocapsales</taxon>
        <taxon>Hyellaceae</taxon>
        <taxon>Hyella</taxon>
    </lineage>
</organism>
<name>A0A563VXU1_9CYAN</name>
<sequence length="409" mass="48487">MSSYSANPTYREITFKKPTYLTLDQYFSEIIINTNNVQYAGNDEAEDSEQAEIDLLTQALDNSQLAVRNTAYQLLKGIDSKRAKKSIDKGVKLKPGDKIYSVYQSGRSFTDQDYILYDWVDYLENIYPQVYEEYEVDEQEQAANSQRVFCFVDKEKAEQAAELLHQKLILETGFGLCGFEWCKENPDFNLKQWCSNNNIDFNPEWEKLFRGNNISCDYFIIWKVIEIIEQKQDEVLYDKFRRARYIYILDHIDTWCKENNVFFDDKIKYFHPEYWNKYREIIDYLYLPENIELLSKFWKDGVGHFAFVKEEFVQEATYLKFENNLLESVSSGNNYKLIAKPANYDEIVGDFLIKILHRTDIMAKFKAYKLLREINTQKAKQAVEQGIPLKLGDRIFHRQNNALQNDIEF</sequence>
<keyword evidence="2" id="KW-1185">Reference proteome</keyword>
<dbReference type="EMBL" id="CAACVJ010000364">
    <property type="protein sequence ID" value="VEP16262.1"/>
    <property type="molecule type" value="Genomic_DNA"/>
</dbReference>
<evidence type="ECO:0000313" key="1">
    <source>
        <dbReference type="EMBL" id="VEP16262.1"/>
    </source>
</evidence>